<evidence type="ECO:0000313" key="1">
    <source>
        <dbReference type="EMBL" id="KAL3113787.1"/>
    </source>
</evidence>
<dbReference type="Proteomes" id="UP001620626">
    <property type="component" value="Unassembled WGS sequence"/>
</dbReference>
<organism evidence="1 2">
    <name type="scientific">Heterodera trifolii</name>
    <dbReference type="NCBI Taxonomy" id="157864"/>
    <lineage>
        <taxon>Eukaryota</taxon>
        <taxon>Metazoa</taxon>
        <taxon>Ecdysozoa</taxon>
        <taxon>Nematoda</taxon>
        <taxon>Chromadorea</taxon>
        <taxon>Rhabditida</taxon>
        <taxon>Tylenchina</taxon>
        <taxon>Tylenchomorpha</taxon>
        <taxon>Tylenchoidea</taxon>
        <taxon>Heteroderidae</taxon>
        <taxon>Heteroderinae</taxon>
        <taxon>Heterodera</taxon>
    </lineage>
</organism>
<reference evidence="1 2" key="1">
    <citation type="submission" date="2024-10" db="EMBL/GenBank/DDBJ databases">
        <authorList>
            <person name="Kim D."/>
        </authorList>
    </citation>
    <scope>NUCLEOTIDE SEQUENCE [LARGE SCALE GENOMIC DNA]</scope>
    <source>
        <strain evidence="1">BH-2024</strain>
    </source>
</reference>
<evidence type="ECO:0000313" key="2">
    <source>
        <dbReference type="Proteomes" id="UP001620626"/>
    </source>
</evidence>
<accession>A0ABD2LFY1</accession>
<comment type="caution">
    <text evidence="1">The sequence shown here is derived from an EMBL/GenBank/DDBJ whole genome shotgun (WGS) entry which is preliminary data.</text>
</comment>
<name>A0ABD2LFY1_9BILA</name>
<dbReference type="EMBL" id="JBICBT010000436">
    <property type="protein sequence ID" value="KAL3113787.1"/>
    <property type="molecule type" value="Genomic_DNA"/>
</dbReference>
<sequence>MYIFLQLFLRIFNRPNDDGRECRCAFVLHRTMTGLLLKTRLKKFYDGRIVQKAAKDLRLRRTLKNISIA</sequence>
<dbReference type="AlphaFoldDB" id="A0ABD2LFY1"/>
<protein>
    <submittedName>
        <fullName evidence="1">Uncharacterized protein</fullName>
    </submittedName>
</protein>
<gene>
    <name evidence="1" type="ORF">niasHT_013846</name>
</gene>
<proteinExistence type="predicted"/>
<keyword evidence="2" id="KW-1185">Reference proteome</keyword>